<dbReference type="PROSITE" id="PS50109">
    <property type="entry name" value="HIS_KIN"/>
    <property type="match status" value="1"/>
</dbReference>
<accession>A0A0F9R7F3</accession>
<name>A0A0F9R7F3_9ZZZZ</name>
<dbReference type="InterPro" id="IPR035965">
    <property type="entry name" value="PAS-like_dom_sf"/>
</dbReference>
<reference evidence="10" key="1">
    <citation type="journal article" date="2015" name="Nature">
        <title>Complex archaea that bridge the gap between prokaryotes and eukaryotes.</title>
        <authorList>
            <person name="Spang A."/>
            <person name="Saw J.H."/>
            <person name="Jorgensen S.L."/>
            <person name="Zaremba-Niedzwiedzka K."/>
            <person name="Martijn J."/>
            <person name="Lind A.E."/>
            <person name="van Eijk R."/>
            <person name="Schleper C."/>
            <person name="Guy L."/>
            <person name="Ettema T.J."/>
        </authorList>
    </citation>
    <scope>NUCLEOTIDE SEQUENCE</scope>
</reference>
<feature type="domain" description="Histidine kinase" evidence="7">
    <location>
        <begin position="410"/>
        <end position="626"/>
    </location>
</feature>
<keyword evidence="4" id="KW-0808">Transferase</keyword>
<dbReference type="SUPFAM" id="SSF47384">
    <property type="entry name" value="Homodimeric domain of signal transducing histidine kinase"/>
    <property type="match status" value="1"/>
</dbReference>
<comment type="caution">
    <text evidence="10">The sequence shown here is derived from an EMBL/GenBank/DDBJ whole genome shotgun (WGS) entry which is preliminary data.</text>
</comment>
<dbReference type="InterPro" id="IPR000700">
    <property type="entry name" value="PAS-assoc_C"/>
</dbReference>
<dbReference type="InterPro" id="IPR005467">
    <property type="entry name" value="His_kinase_dom"/>
</dbReference>
<dbReference type="InterPro" id="IPR003661">
    <property type="entry name" value="HisK_dim/P_dom"/>
</dbReference>
<dbReference type="PANTHER" id="PTHR43711:SF26">
    <property type="entry name" value="SENSOR HISTIDINE KINASE RCSC"/>
    <property type="match status" value="1"/>
</dbReference>
<dbReference type="PROSITE" id="PS50113">
    <property type="entry name" value="PAC"/>
    <property type="match status" value="2"/>
</dbReference>
<dbReference type="Pfam" id="PF00512">
    <property type="entry name" value="HisKA"/>
    <property type="match status" value="1"/>
</dbReference>
<dbReference type="Pfam" id="PF02518">
    <property type="entry name" value="HATPase_c"/>
    <property type="match status" value="1"/>
</dbReference>
<dbReference type="GO" id="GO:0000155">
    <property type="term" value="F:phosphorelay sensor kinase activity"/>
    <property type="evidence" value="ECO:0007669"/>
    <property type="project" value="InterPro"/>
</dbReference>
<dbReference type="InterPro" id="IPR000014">
    <property type="entry name" value="PAS"/>
</dbReference>
<dbReference type="InterPro" id="IPR001610">
    <property type="entry name" value="PAC"/>
</dbReference>
<evidence type="ECO:0000313" key="10">
    <source>
        <dbReference type="EMBL" id="KKN45252.1"/>
    </source>
</evidence>
<evidence type="ECO:0000256" key="6">
    <source>
        <dbReference type="ARBA" id="ARBA00023012"/>
    </source>
</evidence>
<dbReference type="InterPro" id="IPR004358">
    <property type="entry name" value="Sig_transdc_His_kin-like_C"/>
</dbReference>
<dbReference type="SUPFAM" id="SSF55874">
    <property type="entry name" value="ATPase domain of HSP90 chaperone/DNA topoisomerase II/histidine kinase"/>
    <property type="match status" value="1"/>
</dbReference>
<dbReference type="PROSITE" id="PS50112">
    <property type="entry name" value="PAS"/>
    <property type="match status" value="2"/>
</dbReference>
<dbReference type="PANTHER" id="PTHR43711">
    <property type="entry name" value="TWO-COMPONENT HISTIDINE KINASE"/>
    <property type="match status" value="1"/>
</dbReference>
<dbReference type="NCBIfam" id="TIGR00229">
    <property type="entry name" value="sensory_box"/>
    <property type="match status" value="3"/>
</dbReference>
<feature type="domain" description="PAS" evidence="8">
    <location>
        <begin position="7"/>
        <end position="77"/>
    </location>
</feature>
<protein>
    <recommendedName>
        <fullName evidence="2">histidine kinase</fullName>
        <ecNumber evidence="2">2.7.13.3</ecNumber>
    </recommendedName>
</protein>
<sequence>MQVFEKNSTIFKLLSDAVSEGIIVVNEKQQIVAANMWANDMFGYDDEELVGQPLQILIPQTYRKAHQEHIQSYYQKHEKRRMALGRSLFGLRKNQEQFPLEVGLNPFSLYGNTYTMALVIDITEREKIVENQKMITAALDAALNGITITDALQPDHPIIYANAAFERITGYPTEETLGRNCRFLQGQDNNQEGVKKMWNAIEMGISCRVQLRNYKKDGTLFWNEVSISPILDGTGKTTHFVGIQNPITDRLLAEQEIGHLASIFDESLNEIYVYDAESLLFVNVNHGAQKYTGYTLAECKKLTPLDLKPEFTETSFRKLIAPLLDGTKEKIDFETVQRRKNGTTYPVEVHLQSSRVNDRQMIIAIILDISDRKNYTQKLEKTVEHRTKQLEKALETEKELNELKTKFLSLVSHEFKTPLSGILTSATLVGKYKKEDQQEKRDKHLNTIIGGVHHLTHILDDFLSMERMEKGKEVYRYSKFSLSKLVNEVVYNANMMLKSGQHISYPQNIDDVSIYQDEKIADLMLTNLLNNAVKYSPEDSQIDLKVDIMMDKIIFQIKDLGIGIPKKDQKYIFDRYFRAENVLTTQGTGIGLNIVKAHVENLGGKICFKSTEHKGSTFTVELPLER</sequence>
<dbReference type="CDD" id="cd00130">
    <property type="entry name" value="PAS"/>
    <property type="match status" value="3"/>
</dbReference>
<dbReference type="Gene3D" id="3.30.565.10">
    <property type="entry name" value="Histidine kinase-like ATPase, C-terminal domain"/>
    <property type="match status" value="1"/>
</dbReference>
<comment type="catalytic activity">
    <reaction evidence="1">
        <text>ATP + protein L-histidine = ADP + protein N-phospho-L-histidine.</text>
        <dbReference type="EC" id="2.7.13.3"/>
    </reaction>
</comment>
<dbReference type="AlphaFoldDB" id="A0A0F9R7F3"/>
<evidence type="ECO:0000259" key="9">
    <source>
        <dbReference type="PROSITE" id="PS50113"/>
    </source>
</evidence>
<dbReference type="SMART" id="SM00387">
    <property type="entry name" value="HATPase_c"/>
    <property type="match status" value="1"/>
</dbReference>
<dbReference type="InterPro" id="IPR036890">
    <property type="entry name" value="HATPase_C_sf"/>
</dbReference>
<evidence type="ECO:0000256" key="5">
    <source>
        <dbReference type="ARBA" id="ARBA00022777"/>
    </source>
</evidence>
<gene>
    <name evidence="10" type="ORF">LCGC14_0685030</name>
</gene>
<dbReference type="InterPro" id="IPR050736">
    <property type="entry name" value="Sensor_HK_Regulatory"/>
</dbReference>
<evidence type="ECO:0000256" key="2">
    <source>
        <dbReference type="ARBA" id="ARBA00012438"/>
    </source>
</evidence>
<proteinExistence type="predicted"/>
<evidence type="ECO:0000256" key="3">
    <source>
        <dbReference type="ARBA" id="ARBA00022553"/>
    </source>
</evidence>
<feature type="domain" description="PAC" evidence="9">
    <location>
        <begin position="329"/>
        <end position="381"/>
    </location>
</feature>
<keyword evidence="3" id="KW-0597">Phosphoprotein</keyword>
<feature type="domain" description="PAC" evidence="9">
    <location>
        <begin position="207"/>
        <end position="259"/>
    </location>
</feature>
<evidence type="ECO:0000259" key="7">
    <source>
        <dbReference type="PROSITE" id="PS50109"/>
    </source>
</evidence>
<dbReference type="InterPro" id="IPR003594">
    <property type="entry name" value="HATPase_dom"/>
</dbReference>
<keyword evidence="5" id="KW-0418">Kinase</keyword>
<evidence type="ECO:0000259" key="8">
    <source>
        <dbReference type="PROSITE" id="PS50112"/>
    </source>
</evidence>
<dbReference type="CDD" id="cd00082">
    <property type="entry name" value="HisKA"/>
    <property type="match status" value="1"/>
</dbReference>
<dbReference type="SUPFAM" id="SSF55785">
    <property type="entry name" value="PYP-like sensor domain (PAS domain)"/>
    <property type="match status" value="3"/>
</dbReference>
<feature type="domain" description="PAS" evidence="8">
    <location>
        <begin position="131"/>
        <end position="180"/>
    </location>
</feature>
<evidence type="ECO:0000256" key="1">
    <source>
        <dbReference type="ARBA" id="ARBA00000085"/>
    </source>
</evidence>
<dbReference type="Gene3D" id="3.30.450.20">
    <property type="entry name" value="PAS domain"/>
    <property type="match status" value="3"/>
</dbReference>
<dbReference type="FunFam" id="3.30.565.10:FF:000006">
    <property type="entry name" value="Sensor histidine kinase WalK"/>
    <property type="match status" value="1"/>
</dbReference>
<dbReference type="EC" id="2.7.13.3" evidence="2"/>
<dbReference type="SMART" id="SM00388">
    <property type="entry name" value="HisKA"/>
    <property type="match status" value="1"/>
</dbReference>
<dbReference type="PRINTS" id="PR00344">
    <property type="entry name" value="BCTRLSENSOR"/>
</dbReference>
<dbReference type="Pfam" id="PF13426">
    <property type="entry name" value="PAS_9"/>
    <property type="match status" value="3"/>
</dbReference>
<keyword evidence="6" id="KW-0902">Two-component regulatory system</keyword>
<dbReference type="InterPro" id="IPR036097">
    <property type="entry name" value="HisK_dim/P_sf"/>
</dbReference>
<dbReference type="SMART" id="SM00091">
    <property type="entry name" value="PAS"/>
    <property type="match status" value="3"/>
</dbReference>
<dbReference type="SMART" id="SM00086">
    <property type="entry name" value="PAC"/>
    <property type="match status" value="3"/>
</dbReference>
<evidence type="ECO:0000256" key="4">
    <source>
        <dbReference type="ARBA" id="ARBA00022679"/>
    </source>
</evidence>
<dbReference type="Gene3D" id="1.10.287.130">
    <property type="match status" value="1"/>
</dbReference>
<organism evidence="10">
    <name type="scientific">marine sediment metagenome</name>
    <dbReference type="NCBI Taxonomy" id="412755"/>
    <lineage>
        <taxon>unclassified sequences</taxon>
        <taxon>metagenomes</taxon>
        <taxon>ecological metagenomes</taxon>
    </lineage>
</organism>
<dbReference type="EMBL" id="LAZR01001402">
    <property type="protein sequence ID" value="KKN45252.1"/>
    <property type="molecule type" value="Genomic_DNA"/>
</dbReference>